<accession>A0A6P8ZIS8</accession>
<keyword evidence="6 10" id="KW-1133">Transmembrane helix</keyword>
<evidence type="ECO:0000256" key="10">
    <source>
        <dbReference type="RuleBase" id="RU363097"/>
    </source>
</evidence>
<evidence type="ECO:0000256" key="4">
    <source>
        <dbReference type="ARBA" id="ARBA00022692"/>
    </source>
</evidence>
<dbReference type="RefSeq" id="XP_034234129.1">
    <property type="nucleotide sequence ID" value="XM_034378238.1"/>
</dbReference>
<evidence type="ECO:0000256" key="1">
    <source>
        <dbReference type="ARBA" id="ARBA00004141"/>
    </source>
</evidence>
<comment type="subcellular location">
    <subcellularLocation>
        <location evidence="1">Membrane</location>
        <topology evidence="1">Multi-pass membrane protein</topology>
    </subcellularLocation>
</comment>
<proteinExistence type="inferred from homology"/>
<dbReference type="InParanoid" id="A0A6P8ZIS8"/>
<keyword evidence="10" id="KW-0560">Oxidoreductase</keyword>
<dbReference type="Gene3D" id="3.40.50.720">
    <property type="entry name" value="NAD(P)-binding Rossmann-like Domain"/>
    <property type="match status" value="1"/>
</dbReference>
<dbReference type="InterPro" id="IPR013120">
    <property type="entry name" value="FAR_NAD-bd"/>
</dbReference>
<protein>
    <recommendedName>
        <fullName evidence="10">Fatty acyl-CoA reductase</fullName>
        <ecNumber evidence="10">1.2.1.84</ecNumber>
    </recommendedName>
</protein>
<dbReference type="KEGG" id="tpal:117641125"/>
<dbReference type="Proteomes" id="UP000515158">
    <property type="component" value="Unplaced"/>
</dbReference>
<evidence type="ECO:0000256" key="5">
    <source>
        <dbReference type="ARBA" id="ARBA00022857"/>
    </source>
</evidence>
<dbReference type="GO" id="GO:0102965">
    <property type="term" value="F:alcohol-forming long-chain fatty acyl-CoA reductase activity"/>
    <property type="evidence" value="ECO:0007669"/>
    <property type="project" value="UniProtKB-EC"/>
</dbReference>
<reference evidence="14" key="1">
    <citation type="submission" date="2025-08" db="UniProtKB">
        <authorList>
            <consortium name="RefSeq"/>
        </authorList>
    </citation>
    <scope>IDENTIFICATION</scope>
    <source>
        <tissue evidence="14">Total insect</tissue>
    </source>
</reference>
<keyword evidence="7 10" id="KW-0443">Lipid metabolism</keyword>
<evidence type="ECO:0000256" key="2">
    <source>
        <dbReference type="ARBA" id="ARBA00005928"/>
    </source>
</evidence>
<evidence type="ECO:0000256" key="7">
    <source>
        <dbReference type="ARBA" id="ARBA00023098"/>
    </source>
</evidence>
<dbReference type="Pfam" id="PF07993">
    <property type="entry name" value="NAD_binding_4"/>
    <property type="match status" value="1"/>
</dbReference>
<keyword evidence="8 10" id="KW-0472">Membrane</keyword>
<organism evidence="14">
    <name type="scientific">Thrips palmi</name>
    <name type="common">Melon thrips</name>
    <dbReference type="NCBI Taxonomy" id="161013"/>
    <lineage>
        <taxon>Eukaryota</taxon>
        <taxon>Metazoa</taxon>
        <taxon>Ecdysozoa</taxon>
        <taxon>Arthropoda</taxon>
        <taxon>Hexapoda</taxon>
        <taxon>Insecta</taxon>
        <taxon>Pterygota</taxon>
        <taxon>Neoptera</taxon>
        <taxon>Paraneoptera</taxon>
        <taxon>Thysanoptera</taxon>
        <taxon>Terebrantia</taxon>
        <taxon>Thripoidea</taxon>
        <taxon>Thripidae</taxon>
        <taxon>Thrips</taxon>
    </lineage>
</organism>
<dbReference type="GO" id="GO:0080019">
    <property type="term" value="F:alcohol-forming very long-chain fatty acyl-CoA reductase activity"/>
    <property type="evidence" value="ECO:0007669"/>
    <property type="project" value="InterPro"/>
</dbReference>
<evidence type="ECO:0000313" key="14">
    <source>
        <dbReference type="RefSeq" id="XP_034234129.1"/>
    </source>
</evidence>
<dbReference type="GO" id="GO:0016020">
    <property type="term" value="C:membrane"/>
    <property type="evidence" value="ECO:0007669"/>
    <property type="project" value="UniProtKB-SubCell"/>
</dbReference>
<feature type="region of interest" description="Disordered" evidence="11">
    <location>
        <begin position="1"/>
        <end position="23"/>
    </location>
</feature>
<evidence type="ECO:0000256" key="11">
    <source>
        <dbReference type="SAM" id="MobiDB-lite"/>
    </source>
</evidence>
<evidence type="ECO:0000256" key="9">
    <source>
        <dbReference type="ARBA" id="ARBA00052530"/>
    </source>
</evidence>
<feature type="transmembrane region" description="Helical" evidence="10">
    <location>
        <begin position="378"/>
        <end position="395"/>
    </location>
</feature>
<feature type="compositionally biased region" description="Pro residues" evidence="11">
    <location>
        <begin position="1"/>
        <end position="11"/>
    </location>
</feature>
<evidence type="ECO:0000259" key="12">
    <source>
        <dbReference type="Pfam" id="PF07993"/>
    </source>
</evidence>
<keyword evidence="3 10" id="KW-0444">Lipid biosynthesis</keyword>
<dbReference type="PANTHER" id="PTHR11011">
    <property type="entry name" value="MALE STERILITY PROTEIN 2-RELATED"/>
    <property type="match status" value="1"/>
</dbReference>
<evidence type="ECO:0000256" key="3">
    <source>
        <dbReference type="ARBA" id="ARBA00022516"/>
    </source>
</evidence>
<evidence type="ECO:0000256" key="6">
    <source>
        <dbReference type="ARBA" id="ARBA00022989"/>
    </source>
</evidence>
<dbReference type="CDD" id="cd05236">
    <property type="entry name" value="FAR-N_SDR_e"/>
    <property type="match status" value="1"/>
</dbReference>
<feature type="domain" description="Thioester reductase (TE)" evidence="12">
    <location>
        <begin position="42"/>
        <end position="310"/>
    </location>
</feature>
<dbReference type="PANTHER" id="PTHR11011:SF116">
    <property type="entry name" value="FATTY ACYL-COA REDUCTASE CG5065-RELATED"/>
    <property type="match status" value="1"/>
</dbReference>
<keyword evidence="13" id="KW-1185">Reference proteome</keyword>
<dbReference type="EC" id="1.2.1.84" evidence="10"/>
<evidence type="ECO:0000256" key="8">
    <source>
        <dbReference type="ARBA" id="ARBA00023136"/>
    </source>
</evidence>
<keyword evidence="5 10" id="KW-0521">NADP</keyword>
<dbReference type="InterPro" id="IPR036291">
    <property type="entry name" value="NAD(P)-bd_dom_sf"/>
</dbReference>
<dbReference type="GeneID" id="117641125"/>
<dbReference type="AlphaFoldDB" id="A0A6P8ZIS8"/>
<comment type="catalytic activity">
    <reaction evidence="9 10">
        <text>a long-chain fatty acyl-CoA + 2 NADPH + 2 H(+) = a long-chain primary fatty alcohol + 2 NADP(+) + CoA</text>
        <dbReference type="Rhea" id="RHEA:52716"/>
        <dbReference type="ChEBI" id="CHEBI:15378"/>
        <dbReference type="ChEBI" id="CHEBI:57287"/>
        <dbReference type="ChEBI" id="CHEBI:57783"/>
        <dbReference type="ChEBI" id="CHEBI:58349"/>
        <dbReference type="ChEBI" id="CHEBI:77396"/>
        <dbReference type="ChEBI" id="CHEBI:83139"/>
        <dbReference type="EC" id="1.2.1.84"/>
    </reaction>
</comment>
<dbReference type="FunFam" id="3.40.50.720:FF:000143">
    <property type="entry name" value="Fatty acyl-CoA reductase"/>
    <property type="match status" value="1"/>
</dbReference>
<dbReference type="OrthoDB" id="429813at2759"/>
<dbReference type="GO" id="GO:0035336">
    <property type="term" value="P:long-chain fatty-acyl-CoA metabolic process"/>
    <property type="evidence" value="ECO:0007669"/>
    <property type="project" value="TreeGrafter"/>
</dbReference>
<comment type="similarity">
    <text evidence="2 10">Belongs to the fatty acyl-CoA reductase family.</text>
</comment>
<comment type="function">
    <text evidence="10">Catalyzes the reduction of fatty acyl-CoA to fatty alcohols.</text>
</comment>
<name>A0A6P8ZIS8_THRPL</name>
<gene>
    <name evidence="14" type="primary">LOC117641125</name>
</gene>
<evidence type="ECO:0000313" key="13">
    <source>
        <dbReference type="Proteomes" id="UP000515158"/>
    </source>
</evidence>
<dbReference type="InterPro" id="IPR026055">
    <property type="entry name" value="FAR"/>
</dbReference>
<keyword evidence="4 10" id="KW-0812">Transmembrane</keyword>
<sequence length="403" mass="43145">MAALPAAPPGSPKGSPTAGNRTASPLAAPTIADLLDGVAVLVTGGTGFLGGVLVEKLLRSCPRLAKIYMLARPRGGLDANARVKQLLDKPLFAGHSQASRARVVAVPGDVSLPGLGLSSEDHATLLRDVQVVFHAAATINFNAALATAVNINVLGTRRVLQLCKDMPSLKAMVYLSTAYCNSTLHDTVRERVYPSGHDPNSIISIVQDTDPEALKDMTRSLLGGHPNTYSFTKQLAENVLLSERGDVPVAIVRPSIVMGTWSAPFPGWVDNVKSGSFAFIAGAIKGVFRVTLADPDKVADLVPADHVANLTIAAAWGAAMTGKGHDIQVYHMTSGNSNPLLWRDYVDLVVQKCRERPCTGMTWYPDAKCRSSYRRCVLVMYLFHLFPAIFVDLLARATGRKPE</sequence>
<dbReference type="GO" id="GO:0005777">
    <property type="term" value="C:peroxisome"/>
    <property type="evidence" value="ECO:0007669"/>
    <property type="project" value="TreeGrafter"/>
</dbReference>
<dbReference type="SUPFAM" id="SSF51735">
    <property type="entry name" value="NAD(P)-binding Rossmann-fold domains"/>
    <property type="match status" value="1"/>
</dbReference>